<proteinExistence type="predicted"/>
<gene>
    <name evidence="2" type="ORF">V5R04_05110</name>
</gene>
<dbReference type="AlphaFoldDB" id="A0AAU7E027"/>
<feature type="domain" description="Peptidoglycan binding-like" evidence="1">
    <location>
        <begin position="119"/>
        <end position="162"/>
    </location>
</feature>
<protein>
    <submittedName>
        <fullName evidence="2">Peptidoglycan-binding domain-containing protein</fullName>
    </submittedName>
</protein>
<dbReference type="EMBL" id="CP146203">
    <property type="protein sequence ID" value="XBH22603.1"/>
    <property type="molecule type" value="Genomic_DNA"/>
</dbReference>
<dbReference type="InterPro" id="IPR036366">
    <property type="entry name" value="PGBDSf"/>
</dbReference>
<dbReference type="InterPro" id="IPR036365">
    <property type="entry name" value="PGBD-like_sf"/>
</dbReference>
<sequence>MAMRSLALIGLACLAVGAGVGAFVFPQQLGQSLEPLPRVQEVSVSTRLFEGDQQLRMTPTVSASQALVSPANGRVTKLECSAGEQWKAGDALFHVDGQPVVGLHTTEPFWRDLEIGAKGSDVKQLQQALTELKYNVSESGTFDRSTSAAVSKLLQDHGGKATKTFSLSSFLWLPNPSQTISACNITVGQTISAETEVAIAGGTLESIAVELPTDTEFARLVHMGDMSIALPESGAITDGSFLQAVAQSPQFSQWQEDPARPVTLTSTYDQAIDVSVIPPAAVIGTSGTDQACVATPAGNRWVTVVGSELGQTFVQGDLPATVTVGNPEGVACE</sequence>
<organism evidence="2">
    <name type="scientific">Jonesiaceae bacterium BS-20</name>
    <dbReference type="NCBI Taxonomy" id="3120821"/>
    <lineage>
        <taxon>Bacteria</taxon>
        <taxon>Bacillati</taxon>
        <taxon>Actinomycetota</taxon>
        <taxon>Actinomycetes</taxon>
        <taxon>Micrococcales</taxon>
        <taxon>Jonesiaceae</taxon>
    </lineage>
</organism>
<dbReference type="Gene3D" id="1.10.101.10">
    <property type="entry name" value="PGBD-like superfamily/PGBD"/>
    <property type="match status" value="1"/>
</dbReference>
<reference evidence="2" key="1">
    <citation type="submission" date="2024-02" db="EMBL/GenBank/DDBJ databases">
        <title>Tomenella chthoni gen. nov. sp. nov., a member of the family Jonesiaceae isolated from bat guano.</title>
        <authorList>
            <person name="Miller S.L."/>
            <person name="King J."/>
            <person name="Sankaranarayanan K."/>
            <person name="Lawson P.A."/>
        </authorList>
    </citation>
    <scope>NUCLEOTIDE SEQUENCE</scope>
    <source>
        <strain evidence="2">BS-20</strain>
    </source>
</reference>
<dbReference type="SUPFAM" id="SSF47090">
    <property type="entry name" value="PGBD-like"/>
    <property type="match status" value="1"/>
</dbReference>
<dbReference type="Pfam" id="PF01471">
    <property type="entry name" value="PG_binding_1"/>
    <property type="match status" value="1"/>
</dbReference>
<evidence type="ECO:0000313" key="2">
    <source>
        <dbReference type="EMBL" id="XBH22603.1"/>
    </source>
</evidence>
<accession>A0AAU7E027</accession>
<name>A0AAU7E027_9MICO</name>
<evidence type="ECO:0000259" key="1">
    <source>
        <dbReference type="Pfam" id="PF01471"/>
    </source>
</evidence>
<dbReference type="InterPro" id="IPR002477">
    <property type="entry name" value="Peptidoglycan-bd-like"/>
</dbReference>